<dbReference type="GO" id="GO:0005840">
    <property type="term" value="C:ribosome"/>
    <property type="evidence" value="ECO:0007669"/>
    <property type="project" value="UniProtKB-KW"/>
</dbReference>
<comment type="subunit">
    <text evidence="2 5">Part of the 50S ribosomal subunit.</text>
</comment>
<name>A0A1H3X395_9GAMM</name>
<dbReference type="SUPFAM" id="SSF143800">
    <property type="entry name" value="L28p-like"/>
    <property type="match status" value="1"/>
</dbReference>
<dbReference type="GO" id="GO:0003735">
    <property type="term" value="F:structural constituent of ribosome"/>
    <property type="evidence" value="ECO:0007669"/>
    <property type="project" value="InterPro"/>
</dbReference>
<evidence type="ECO:0000256" key="5">
    <source>
        <dbReference type="HAMAP-Rule" id="MF_00502"/>
    </source>
</evidence>
<dbReference type="PANTHER" id="PTHR33280">
    <property type="entry name" value="50S RIBOSOMAL PROTEIN L31, CHLOROPLASTIC"/>
    <property type="match status" value="1"/>
</dbReference>
<dbReference type="PANTHER" id="PTHR33280:SF1">
    <property type="entry name" value="LARGE RIBOSOMAL SUBUNIT PROTEIN BL31C"/>
    <property type="match status" value="1"/>
</dbReference>
<dbReference type="InterPro" id="IPR034704">
    <property type="entry name" value="Ribosomal_bL28/bL31-like_sf"/>
</dbReference>
<dbReference type="InterPro" id="IPR002150">
    <property type="entry name" value="Ribosomal_bL31"/>
</dbReference>
<dbReference type="Proteomes" id="UP000199397">
    <property type="component" value="Unassembled WGS sequence"/>
</dbReference>
<dbReference type="PROSITE" id="PS01143">
    <property type="entry name" value="RIBOSOMAL_L31"/>
    <property type="match status" value="1"/>
</dbReference>
<accession>A0A1H3X395</accession>
<evidence type="ECO:0000313" key="7">
    <source>
        <dbReference type="Proteomes" id="UP000199397"/>
    </source>
</evidence>
<organism evidence="6 7">
    <name type="scientific">Thiothrix caldifontis</name>
    <dbReference type="NCBI Taxonomy" id="525918"/>
    <lineage>
        <taxon>Bacteria</taxon>
        <taxon>Pseudomonadati</taxon>
        <taxon>Pseudomonadota</taxon>
        <taxon>Gammaproteobacteria</taxon>
        <taxon>Thiotrichales</taxon>
        <taxon>Thiotrichaceae</taxon>
        <taxon>Thiothrix</taxon>
    </lineage>
</organism>
<dbReference type="InterPro" id="IPR042105">
    <property type="entry name" value="Ribosomal_bL31_sf"/>
</dbReference>
<dbReference type="GO" id="GO:1990904">
    <property type="term" value="C:ribonucleoprotein complex"/>
    <property type="evidence" value="ECO:0007669"/>
    <property type="project" value="UniProtKB-KW"/>
</dbReference>
<dbReference type="Gene3D" id="4.10.830.30">
    <property type="entry name" value="Ribosomal protein L31"/>
    <property type="match status" value="1"/>
</dbReference>
<dbReference type="GO" id="GO:0006412">
    <property type="term" value="P:translation"/>
    <property type="evidence" value="ECO:0007669"/>
    <property type="project" value="UniProtKB-UniRule"/>
</dbReference>
<gene>
    <name evidence="5" type="primary">rpmE2</name>
    <name evidence="6" type="ORF">SAMN05660964_00548</name>
</gene>
<reference evidence="6 7" key="1">
    <citation type="submission" date="2016-10" db="EMBL/GenBank/DDBJ databases">
        <authorList>
            <person name="de Groot N.N."/>
        </authorList>
    </citation>
    <scope>NUCLEOTIDE SEQUENCE [LARGE SCALE GENOMIC DNA]</scope>
    <source>
        <strain evidence="6 7">DSM 21228</strain>
    </source>
</reference>
<keyword evidence="3 5" id="KW-0689">Ribosomal protein</keyword>
<evidence type="ECO:0000256" key="1">
    <source>
        <dbReference type="ARBA" id="ARBA00008196"/>
    </source>
</evidence>
<dbReference type="AlphaFoldDB" id="A0A1H3X395"/>
<dbReference type="NCBIfam" id="TIGR00105">
    <property type="entry name" value="L31"/>
    <property type="match status" value="1"/>
</dbReference>
<keyword evidence="4 5" id="KW-0687">Ribonucleoprotein</keyword>
<evidence type="ECO:0000256" key="2">
    <source>
        <dbReference type="ARBA" id="ARBA00011838"/>
    </source>
</evidence>
<dbReference type="RefSeq" id="WP_093065171.1">
    <property type="nucleotide sequence ID" value="NZ_FNQP01000003.1"/>
</dbReference>
<dbReference type="EMBL" id="FNQP01000003">
    <property type="protein sequence ID" value="SDZ93104.1"/>
    <property type="molecule type" value="Genomic_DNA"/>
</dbReference>
<evidence type="ECO:0000256" key="4">
    <source>
        <dbReference type="ARBA" id="ARBA00023274"/>
    </source>
</evidence>
<dbReference type="Pfam" id="PF01197">
    <property type="entry name" value="Ribosomal_L31"/>
    <property type="match status" value="1"/>
</dbReference>
<dbReference type="PRINTS" id="PR01249">
    <property type="entry name" value="RIBOSOMALL31"/>
</dbReference>
<sequence length="83" mass="9400">MKPGIHPNYREVVFQDLTSGFAFLTRSTVNTRENITWEDGKEYPLVKVEVSSQSHPFYTGKQAVSTTAGRVDKFKSRYARGGK</sequence>
<dbReference type="OrthoDB" id="9803251at2"/>
<evidence type="ECO:0000256" key="3">
    <source>
        <dbReference type="ARBA" id="ARBA00022980"/>
    </source>
</evidence>
<proteinExistence type="inferred from homology"/>
<comment type="similarity">
    <text evidence="1 5">Belongs to the bacterial ribosomal protein bL31 family. Type B subfamily.</text>
</comment>
<dbReference type="STRING" id="525918.SAMN05660964_00548"/>
<evidence type="ECO:0000313" key="6">
    <source>
        <dbReference type="EMBL" id="SDZ93104.1"/>
    </source>
</evidence>
<keyword evidence="7" id="KW-1185">Reference proteome</keyword>
<dbReference type="NCBIfam" id="NF002462">
    <property type="entry name" value="PRK01678.1"/>
    <property type="match status" value="1"/>
</dbReference>
<protein>
    <recommendedName>
        <fullName evidence="5">Large ribosomal subunit protein bL31B</fullName>
    </recommendedName>
</protein>
<dbReference type="InterPro" id="IPR027493">
    <property type="entry name" value="Ribosomal_bL31_B"/>
</dbReference>
<dbReference type="HAMAP" id="MF_00502">
    <property type="entry name" value="Ribosomal_bL31_2"/>
    <property type="match status" value="1"/>
</dbReference>